<dbReference type="Pfam" id="PF13181">
    <property type="entry name" value="TPR_8"/>
    <property type="match status" value="1"/>
</dbReference>
<feature type="repeat" description="TPR" evidence="8">
    <location>
        <begin position="613"/>
        <end position="646"/>
    </location>
</feature>
<dbReference type="EC" id="2.4.1.255" evidence="3"/>
<dbReference type="Proteomes" id="UP000429523">
    <property type="component" value="Unassembled WGS sequence"/>
</dbReference>
<gene>
    <name evidence="11" type="ORF">PF009_g9953</name>
</gene>
<proteinExistence type="inferred from homology"/>
<feature type="repeat" description="TPR" evidence="8">
    <location>
        <begin position="375"/>
        <end position="408"/>
    </location>
</feature>
<name>A0A6A3F4G4_9STRA</name>
<dbReference type="Pfam" id="PF13844">
    <property type="entry name" value="Glyco_transf_41"/>
    <property type="match status" value="2"/>
</dbReference>
<dbReference type="InterPro" id="IPR011990">
    <property type="entry name" value="TPR-like_helical_dom_sf"/>
</dbReference>
<dbReference type="InterPro" id="IPR029489">
    <property type="entry name" value="OGT/SEC/SPY_C"/>
</dbReference>
<evidence type="ECO:0000256" key="1">
    <source>
        <dbReference type="ARBA" id="ARBA00004922"/>
    </source>
</evidence>
<sequence length="1251" mass="139284">MTPSTKESVWLGALRRSRGKQAGSGQEDQAGCGSCLLQRIYEVAAQPDSVKLEVLTGALSDQHGRRATACVQVGSKFAEIRNIVYARYRVLGRYPLGLGWLTCFALETFRRNSREKAPELRPHNGQDLMTLSASTSAHAQDVAARESGAAGNDYLAPLRLRLARSPTPTPPGRKKETGTQTHASTRTVQAGAPAASNRTAARGRRTTADAPGPSLPIPRQQQRRSSPLCTRFVAAASMAYPYQFQSQTAAAAPLHGPSAFASDPLGDASAQRFTYLFNLAHQQYVAGYYPEALRLCEQLYESDAFRTDNLLLLGALHFQLGNLSESIFYNQQCIRVAPNFAEAYGNLGNALKELGDLAGAVQFYVRAIKLNPRFGDAYNNLANCYMLLGQSGEAVETYKMAIMLDPQLVDAHSNLGNLYKVQGRLEDAKRCYEQAIRAKPSFAIAWSNLAGLLKEDGQLEAAIDHYREAIRLAPDFADAYSNLGNALKEAGRVDEAIQAYKSALQIRPNFAIAHGNLASCYYDAGQMELAIHTFRHAIQLEPNFPDAYNNLGNALRECGQLEQAVTCYRTALQLKPDHPHAYNNLGNALKDKGLVKEALHCYTTAARLLPQFAAAHSNIGSVLKEQGKLDQALAHYQQAITIDPNFADAYSNMGNVFKDLCRLEEAIQCYSTAIRLKPQFPDAYSNLASAYKDGGRMDDAITCYRKALALRPHFPDAFANYFHSMVFICDWQSRKQDTDTLQRFVDEQLSMDGVLPSVQPFHALVYPLSMQRFQDISRRYAERAKLNVSLVDLPPLRFRSKRASERLRIGYVSSDLGNHPLAHLMQSVFGMHDKSKYEVFCYATSPDDGSIWRKQISSSVEHFVDICALSNGDVARTIHADGIHILVNLNGYTKGARNEIFALQPAPVQVSYMGFCGTLGADYIQYMVGDATVVPPEYRRYFTEKQINMPHSYFVNDHKQSARDVLDTEKCPTRADYGVPEDKFVFCNFNQVYKIDPVTFTTWMNILKRVPNSVLWLLRFPPIAEANIRAEARARGVKDQTRLIFTDVAPKDEHLKRGYLADLFLDTPECNAHTTGCDILWGGTPMVTMPKDRMATRVASSLLRAANMSELITNSLEEYEELAVALASDMDRLWELRRRLEDERLHCPLFDTERWVRNLETGLVMAWERHENGLAPDHIDVPDIYDLEQQKSKKHKVIDSHPKAPAGHAPSHNIHKHISNGPAGSSALPMSALLSGGMPTTTRPTPAYEQQ</sequence>
<feature type="repeat" description="TPR" evidence="8">
    <location>
        <begin position="409"/>
        <end position="442"/>
    </location>
</feature>
<comment type="caution">
    <text evidence="11">The sequence shown here is derived from an EMBL/GenBank/DDBJ whole genome shotgun (WGS) entry which is preliminary data.</text>
</comment>
<feature type="repeat" description="TPR" evidence="8">
    <location>
        <begin position="511"/>
        <end position="544"/>
    </location>
</feature>
<feature type="compositionally biased region" description="Polar residues" evidence="9">
    <location>
        <begin position="1238"/>
        <end position="1251"/>
    </location>
</feature>
<feature type="domain" description="O-GlcNAc transferase C-terminal" evidence="10">
    <location>
        <begin position="972"/>
        <end position="1159"/>
    </location>
</feature>
<dbReference type="Gene3D" id="3.40.50.11380">
    <property type="match status" value="1"/>
</dbReference>
<dbReference type="EMBL" id="QXGF01000438">
    <property type="protein sequence ID" value="KAE8940239.1"/>
    <property type="molecule type" value="Genomic_DNA"/>
</dbReference>
<feature type="domain" description="O-GlcNAc transferase C-terminal" evidence="10">
    <location>
        <begin position="728"/>
        <end position="962"/>
    </location>
</feature>
<dbReference type="SUPFAM" id="SSF48452">
    <property type="entry name" value="TPR-like"/>
    <property type="match status" value="2"/>
</dbReference>
<feature type="repeat" description="TPR" evidence="8">
    <location>
        <begin position="681"/>
        <end position="714"/>
    </location>
</feature>
<keyword evidence="6" id="KW-0677">Repeat</keyword>
<feature type="repeat" description="TPR" evidence="8">
    <location>
        <begin position="443"/>
        <end position="476"/>
    </location>
</feature>
<dbReference type="GO" id="GO:0006493">
    <property type="term" value="P:protein O-linked glycosylation"/>
    <property type="evidence" value="ECO:0007669"/>
    <property type="project" value="InterPro"/>
</dbReference>
<dbReference type="AlphaFoldDB" id="A0A6A3F4G4"/>
<feature type="repeat" description="TPR" evidence="8">
    <location>
        <begin position="341"/>
        <end position="374"/>
    </location>
</feature>
<evidence type="ECO:0000256" key="2">
    <source>
        <dbReference type="ARBA" id="ARBA00005386"/>
    </source>
</evidence>
<keyword evidence="5 11" id="KW-0808">Transferase</keyword>
<evidence type="ECO:0000256" key="4">
    <source>
        <dbReference type="ARBA" id="ARBA00022676"/>
    </source>
</evidence>
<evidence type="ECO:0000256" key="7">
    <source>
        <dbReference type="ARBA" id="ARBA00022803"/>
    </source>
</evidence>
<accession>A0A6A3F4G4</accession>
<feature type="region of interest" description="Disordered" evidence="9">
    <location>
        <begin position="163"/>
        <end position="226"/>
    </location>
</feature>
<dbReference type="FunFam" id="1.25.40.10:FF:000181">
    <property type="entry name" value="probable UDP-N-acetylglucosamine--peptide N-acetylglucosaminyltransferase SEC"/>
    <property type="match status" value="2"/>
</dbReference>
<evidence type="ECO:0000313" key="12">
    <source>
        <dbReference type="Proteomes" id="UP000429523"/>
    </source>
</evidence>
<evidence type="ECO:0000256" key="8">
    <source>
        <dbReference type="PROSITE-ProRule" id="PRU00339"/>
    </source>
</evidence>
<protein>
    <recommendedName>
        <fullName evidence="3">protein O-GlcNAc transferase</fullName>
        <ecNumber evidence="3">2.4.1.255</ecNumber>
    </recommendedName>
</protein>
<dbReference type="PANTHER" id="PTHR44366:SF1">
    <property type="entry name" value="UDP-N-ACETYLGLUCOSAMINE--PEPTIDE N-ACETYLGLUCOSAMINYLTRANSFERASE 110 KDA SUBUNIT"/>
    <property type="match status" value="1"/>
</dbReference>
<dbReference type="FunFam" id="3.40.50.11380:FF:000002">
    <property type="entry name" value="probable UDP-N-acetylglucosamine--peptide N-acetylglucosaminyltransferase SEC"/>
    <property type="match status" value="1"/>
</dbReference>
<dbReference type="InterPro" id="IPR037919">
    <property type="entry name" value="OGT"/>
</dbReference>
<organism evidence="11 12">
    <name type="scientific">Phytophthora fragariae</name>
    <dbReference type="NCBI Taxonomy" id="53985"/>
    <lineage>
        <taxon>Eukaryota</taxon>
        <taxon>Sar</taxon>
        <taxon>Stramenopiles</taxon>
        <taxon>Oomycota</taxon>
        <taxon>Peronosporomycetes</taxon>
        <taxon>Peronosporales</taxon>
        <taxon>Peronosporaceae</taxon>
        <taxon>Phytophthora</taxon>
    </lineage>
</organism>
<keyword evidence="7 8" id="KW-0802">TPR repeat</keyword>
<dbReference type="PROSITE" id="PS50005">
    <property type="entry name" value="TPR"/>
    <property type="match status" value="11"/>
</dbReference>
<comment type="similarity">
    <text evidence="2">Belongs to the glycosyltransferase 41 family. O-GlcNAc transferase subfamily.</text>
</comment>
<feature type="repeat" description="TPR" evidence="8">
    <location>
        <begin position="579"/>
        <end position="612"/>
    </location>
</feature>
<dbReference type="Pfam" id="PF13414">
    <property type="entry name" value="TPR_11"/>
    <property type="match status" value="5"/>
</dbReference>
<evidence type="ECO:0000256" key="9">
    <source>
        <dbReference type="SAM" id="MobiDB-lite"/>
    </source>
</evidence>
<dbReference type="FunFam" id="1.25.40.10:FF:000131">
    <property type="entry name" value="probable UDP-N-acetylglucosamine--peptide N-acetylglucosaminyltransferase SEC"/>
    <property type="match status" value="1"/>
</dbReference>
<dbReference type="UniPathway" id="UPA00378"/>
<dbReference type="Gene3D" id="3.40.50.2000">
    <property type="entry name" value="Glycogen Phosphorylase B"/>
    <property type="match status" value="1"/>
</dbReference>
<evidence type="ECO:0000259" key="10">
    <source>
        <dbReference type="Pfam" id="PF13844"/>
    </source>
</evidence>
<comment type="pathway">
    <text evidence="1">Protein modification; protein glycosylation.</text>
</comment>
<dbReference type="InterPro" id="IPR019734">
    <property type="entry name" value="TPR_rpt"/>
</dbReference>
<dbReference type="FunFam" id="3.40.50.2000:FF:000070">
    <property type="entry name" value="probable UDP-N-acetylglucosamine--peptide N-acetylglucosaminyltransferase SEC"/>
    <property type="match status" value="1"/>
</dbReference>
<evidence type="ECO:0000313" key="11">
    <source>
        <dbReference type="EMBL" id="KAE8940239.1"/>
    </source>
</evidence>
<dbReference type="Pfam" id="PF00515">
    <property type="entry name" value="TPR_1"/>
    <property type="match status" value="1"/>
</dbReference>
<dbReference type="Gene3D" id="1.25.40.10">
    <property type="entry name" value="Tetratricopeptide repeat domain"/>
    <property type="match status" value="8"/>
</dbReference>
<dbReference type="GO" id="GO:0097363">
    <property type="term" value="F:protein O-acetylglucosaminyltransferase activity"/>
    <property type="evidence" value="ECO:0007669"/>
    <property type="project" value="UniProtKB-EC"/>
</dbReference>
<feature type="repeat" description="TPR" evidence="8">
    <location>
        <begin position="647"/>
        <end position="680"/>
    </location>
</feature>
<feature type="repeat" description="TPR" evidence="8">
    <location>
        <begin position="477"/>
        <end position="510"/>
    </location>
</feature>
<evidence type="ECO:0000256" key="6">
    <source>
        <dbReference type="ARBA" id="ARBA00022737"/>
    </source>
</evidence>
<feature type="region of interest" description="Disordered" evidence="9">
    <location>
        <begin position="1200"/>
        <end position="1251"/>
    </location>
</feature>
<keyword evidence="4 11" id="KW-0328">Glycosyltransferase</keyword>
<reference evidence="11 12" key="1">
    <citation type="submission" date="2018-08" db="EMBL/GenBank/DDBJ databases">
        <title>Genomic investigation of the strawberry pathogen Phytophthora fragariae indicates pathogenicity is determined by transcriptional variation in three key races.</title>
        <authorList>
            <person name="Adams T.M."/>
            <person name="Armitage A.D."/>
            <person name="Sobczyk M.K."/>
            <person name="Bates H.J."/>
            <person name="Dunwell J.M."/>
            <person name="Nellist C.F."/>
            <person name="Harrison R.J."/>
        </authorList>
    </citation>
    <scope>NUCLEOTIDE SEQUENCE [LARGE SCALE GENOMIC DNA]</scope>
    <source>
        <strain evidence="11 12">NOV-9</strain>
    </source>
</reference>
<dbReference type="PANTHER" id="PTHR44366">
    <property type="entry name" value="UDP-N-ACETYLGLUCOSAMINE--PEPTIDE N-ACETYLGLUCOSAMINYLTRANSFERASE 110 KDA SUBUNIT"/>
    <property type="match status" value="1"/>
</dbReference>
<feature type="compositionally biased region" description="Polar residues" evidence="9">
    <location>
        <begin position="178"/>
        <end position="188"/>
    </location>
</feature>
<dbReference type="PROSITE" id="PS50293">
    <property type="entry name" value="TPR_REGION"/>
    <property type="match status" value="9"/>
</dbReference>
<evidence type="ECO:0000256" key="3">
    <source>
        <dbReference type="ARBA" id="ARBA00011970"/>
    </source>
</evidence>
<dbReference type="FunFam" id="1.25.40.10:FF:002605">
    <property type="entry name" value="Uncharacterized protein"/>
    <property type="match status" value="2"/>
</dbReference>
<feature type="repeat" description="TPR" evidence="8">
    <location>
        <begin position="545"/>
        <end position="578"/>
    </location>
</feature>
<dbReference type="SMART" id="SM00028">
    <property type="entry name" value="TPR"/>
    <property type="match status" value="13"/>
</dbReference>
<evidence type="ECO:0000256" key="5">
    <source>
        <dbReference type="ARBA" id="ARBA00022679"/>
    </source>
</evidence>